<dbReference type="Pfam" id="PF13915">
    <property type="entry name" value="DUF4210"/>
    <property type="match status" value="1"/>
</dbReference>
<evidence type="ECO:0000313" key="4">
    <source>
        <dbReference type="Proteomes" id="UP001154282"/>
    </source>
</evidence>
<reference evidence="3" key="1">
    <citation type="submission" date="2022-08" db="EMBL/GenBank/DDBJ databases">
        <authorList>
            <person name="Gutierrez-Valencia J."/>
        </authorList>
    </citation>
    <scope>NUCLEOTIDE SEQUENCE</scope>
</reference>
<feature type="domain" description="Atos-like conserved" evidence="2">
    <location>
        <begin position="324"/>
        <end position="383"/>
    </location>
</feature>
<keyword evidence="4" id="KW-1185">Reference proteome</keyword>
<evidence type="ECO:0000259" key="2">
    <source>
        <dbReference type="SMART" id="SM01177"/>
    </source>
</evidence>
<feature type="compositionally biased region" description="Basic and acidic residues" evidence="1">
    <location>
        <begin position="483"/>
        <end position="508"/>
    </location>
</feature>
<feature type="region of interest" description="Disordered" evidence="1">
    <location>
        <begin position="66"/>
        <end position="85"/>
    </location>
</feature>
<evidence type="ECO:0000313" key="3">
    <source>
        <dbReference type="EMBL" id="CAI0553608.1"/>
    </source>
</evidence>
<dbReference type="AlphaFoldDB" id="A0AAV0RBA9"/>
<evidence type="ECO:0000256" key="1">
    <source>
        <dbReference type="SAM" id="MobiDB-lite"/>
    </source>
</evidence>
<proteinExistence type="predicted"/>
<dbReference type="Proteomes" id="UP001154282">
    <property type="component" value="Unassembled WGS sequence"/>
</dbReference>
<dbReference type="InterPro" id="IPR033473">
    <property type="entry name" value="Atos-like_C"/>
</dbReference>
<feature type="compositionally biased region" description="Basic and acidic residues" evidence="1">
    <location>
        <begin position="14"/>
        <end position="24"/>
    </location>
</feature>
<feature type="compositionally biased region" description="Polar residues" evidence="1">
    <location>
        <begin position="206"/>
        <end position="215"/>
    </location>
</feature>
<accession>A0AAV0RBA9</accession>
<gene>
    <name evidence="3" type="ORF">LITE_LOCUS46905</name>
</gene>
<dbReference type="PANTHER" id="PTHR13199">
    <property type="entry name" value="GH03947P"/>
    <property type="match status" value="1"/>
</dbReference>
<sequence>MKSPLGKSRGFKLHKSDSKDKRDFLHPAHLDELAQAAEDMQDTRNCYDSLLSAAAATANSAYGNFPLRTSSERSNLRSSASSFGDTDVSYNVRTKSTEPTVGQRNVQKPAARIVGFESRETSSSFEGIVNETETCMSIVKKRLLSPLSGLLSAKQFNGDSLNIGSRPSQMHYDNKKANVGNKVDLTYSSFPLASFLEQKEVVYDNSPKTSSTDGRSQLRAVSLSPKKSNSPLSLSPLGPRFPERIKSVGACRESVHGHESCFIIGSEETGLSTSRSLEDDDLFCREFISCSPDDLSWSLFHGSAPSKSIKFVRSLSSPSARRSLVGSFEESLLSGRLCSGKCTQKIDGFLAVLSITGGNFSPQSQKLPFSVTSVHEDCYLLYYASINLAGNSSSNKQRNLGSRCGRDGNNGDSLSVRSRLRVPMKGRIQLVLSNPERTPLHTFLCNYDLTDMPAGTKTFLRQKVSLASSGTALAELKLGQQLDSEKKVQDKAEGKPPSVDDQRSEVKSNENSSPTSHGCGALRYALHLRFLCPYPKRSPSKSGAAEKAASSPKSEAHVDRRFYLYNDMRVVFPQRHTDADEGKLNVEYHFPEDPRYFNVAS</sequence>
<feature type="region of interest" description="Disordered" evidence="1">
    <location>
        <begin position="483"/>
        <end position="518"/>
    </location>
</feature>
<dbReference type="SMART" id="SM01177">
    <property type="entry name" value="DUF4210"/>
    <property type="match status" value="1"/>
</dbReference>
<comment type="caution">
    <text evidence="3">The sequence shown here is derived from an EMBL/GenBank/DDBJ whole genome shotgun (WGS) entry which is preliminary data.</text>
</comment>
<dbReference type="InterPro" id="IPR051506">
    <property type="entry name" value="ATOS_Transcription_Regulators"/>
</dbReference>
<organism evidence="3 4">
    <name type="scientific">Linum tenue</name>
    <dbReference type="NCBI Taxonomy" id="586396"/>
    <lineage>
        <taxon>Eukaryota</taxon>
        <taxon>Viridiplantae</taxon>
        <taxon>Streptophyta</taxon>
        <taxon>Embryophyta</taxon>
        <taxon>Tracheophyta</taxon>
        <taxon>Spermatophyta</taxon>
        <taxon>Magnoliopsida</taxon>
        <taxon>eudicotyledons</taxon>
        <taxon>Gunneridae</taxon>
        <taxon>Pentapetalae</taxon>
        <taxon>rosids</taxon>
        <taxon>fabids</taxon>
        <taxon>Malpighiales</taxon>
        <taxon>Linaceae</taxon>
        <taxon>Linum</taxon>
    </lineage>
</organism>
<dbReference type="PANTHER" id="PTHR13199:SF23">
    <property type="entry name" value="MEIOSIS CHROMOSOME SEGREGATION FAMILY PROTEIN"/>
    <property type="match status" value="1"/>
</dbReference>
<dbReference type="InterPro" id="IPR025261">
    <property type="entry name" value="Atos-like_cons_dom"/>
</dbReference>
<dbReference type="EMBL" id="CAMGYJ010000010">
    <property type="protein sequence ID" value="CAI0553608.1"/>
    <property type="molecule type" value="Genomic_DNA"/>
</dbReference>
<feature type="region of interest" description="Disordered" evidence="1">
    <location>
        <begin position="204"/>
        <end position="236"/>
    </location>
</feature>
<feature type="region of interest" description="Disordered" evidence="1">
    <location>
        <begin position="395"/>
        <end position="417"/>
    </location>
</feature>
<feature type="region of interest" description="Disordered" evidence="1">
    <location>
        <begin position="1"/>
        <end position="24"/>
    </location>
</feature>
<dbReference type="Pfam" id="PF13889">
    <property type="entry name" value="Chromosome_seg"/>
    <property type="match status" value="1"/>
</dbReference>
<protein>
    <recommendedName>
        <fullName evidence="2">Atos-like conserved domain-containing protein</fullName>
    </recommendedName>
</protein>
<feature type="compositionally biased region" description="Low complexity" evidence="1">
    <location>
        <begin position="222"/>
        <end position="236"/>
    </location>
</feature>
<name>A0AAV0RBA9_9ROSI</name>